<evidence type="ECO:0000313" key="3">
    <source>
        <dbReference type="Proteomes" id="UP000325081"/>
    </source>
</evidence>
<proteinExistence type="predicted"/>
<sequence>MAMGMYASYLSSKTVFPSNVSRVVPKKVAMAPHCGDWTKSISSTASLSPSAATASSPEGFSTSTVFSPSLTTSSVTLKQRRQKLIARQGGGKENMYKFTIVHQRILSQQREYSLSEFISLCSPVTSASSLAFDFISVHKMGKQLRIWIRSTTPLVCPAITEFSISIAETTLAATTIKHIGRTLTNRYFPVAIRILIGGRVSVRSTAATTTTPVATATTSATSCRFGFCLSYYIEIEALKCETFNGERANQPQLAVEAWREAWALQPPCSAIVAPLLPPPVSPTNPRFSSARPSAAEQQSAATDHPYRYRPANQTD</sequence>
<feature type="region of interest" description="Disordered" evidence="1">
    <location>
        <begin position="282"/>
        <end position="315"/>
    </location>
</feature>
<reference evidence="3" key="1">
    <citation type="journal article" date="2019" name="Curr. Biol.">
        <title>Genome Sequence of Striga asiatica Provides Insight into the Evolution of Plant Parasitism.</title>
        <authorList>
            <person name="Yoshida S."/>
            <person name="Kim S."/>
            <person name="Wafula E.K."/>
            <person name="Tanskanen J."/>
            <person name="Kim Y.M."/>
            <person name="Honaas L."/>
            <person name="Yang Z."/>
            <person name="Spallek T."/>
            <person name="Conn C.E."/>
            <person name="Ichihashi Y."/>
            <person name="Cheong K."/>
            <person name="Cui S."/>
            <person name="Der J.P."/>
            <person name="Gundlach H."/>
            <person name="Jiao Y."/>
            <person name="Hori C."/>
            <person name="Ishida J.K."/>
            <person name="Kasahara H."/>
            <person name="Kiba T."/>
            <person name="Kim M.S."/>
            <person name="Koo N."/>
            <person name="Laohavisit A."/>
            <person name="Lee Y.H."/>
            <person name="Lumba S."/>
            <person name="McCourt P."/>
            <person name="Mortimer J.C."/>
            <person name="Mutuku J.M."/>
            <person name="Nomura T."/>
            <person name="Sasaki-Sekimoto Y."/>
            <person name="Seto Y."/>
            <person name="Wang Y."/>
            <person name="Wakatake T."/>
            <person name="Sakakibara H."/>
            <person name="Demura T."/>
            <person name="Yamaguchi S."/>
            <person name="Yoneyama K."/>
            <person name="Manabe R.I."/>
            <person name="Nelson D.C."/>
            <person name="Schulman A.H."/>
            <person name="Timko M.P."/>
            <person name="dePamphilis C.W."/>
            <person name="Choi D."/>
            <person name="Shirasu K."/>
        </authorList>
    </citation>
    <scope>NUCLEOTIDE SEQUENCE [LARGE SCALE GENOMIC DNA]</scope>
    <source>
        <strain evidence="3">cv. UVA1</strain>
    </source>
</reference>
<dbReference type="EMBL" id="BKCP01012760">
    <property type="protein sequence ID" value="GER56880.1"/>
    <property type="molecule type" value="Genomic_DNA"/>
</dbReference>
<protein>
    <submittedName>
        <fullName evidence="2">Protein MucB</fullName>
    </submittedName>
</protein>
<dbReference type="AlphaFoldDB" id="A0A5A7RI88"/>
<comment type="caution">
    <text evidence="2">The sequence shown here is derived from an EMBL/GenBank/DDBJ whole genome shotgun (WGS) entry which is preliminary data.</text>
</comment>
<accession>A0A5A7RI88</accession>
<evidence type="ECO:0000256" key="1">
    <source>
        <dbReference type="SAM" id="MobiDB-lite"/>
    </source>
</evidence>
<organism evidence="2 3">
    <name type="scientific">Striga asiatica</name>
    <name type="common">Asiatic witchweed</name>
    <name type="synonym">Buchnera asiatica</name>
    <dbReference type="NCBI Taxonomy" id="4170"/>
    <lineage>
        <taxon>Eukaryota</taxon>
        <taxon>Viridiplantae</taxon>
        <taxon>Streptophyta</taxon>
        <taxon>Embryophyta</taxon>
        <taxon>Tracheophyta</taxon>
        <taxon>Spermatophyta</taxon>
        <taxon>Magnoliopsida</taxon>
        <taxon>eudicotyledons</taxon>
        <taxon>Gunneridae</taxon>
        <taxon>Pentapetalae</taxon>
        <taxon>asterids</taxon>
        <taxon>lamiids</taxon>
        <taxon>Lamiales</taxon>
        <taxon>Orobanchaceae</taxon>
        <taxon>Buchnereae</taxon>
        <taxon>Striga</taxon>
    </lineage>
</organism>
<feature type="compositionally biased region" description="Polar residues" evidence="1">
    <location>
        <begin position="283"/>
        <end position="301"/>
    </location>
</feature>
<dbReference type="OrthoDB" id="10338933at2759"/>
<gene>
    <name evidence="2" type="ORF">STAS_34638</name>
</gene>
<evidence type="ECO:0000313" key="2">
    <source>
        <dbReference type="EMBL" id="GER56880.1"/>
    </source>
</evidence>
<name>A0A5A7RI88_STRAF</name>
<keyword evidence="3" id="KW-1185">Reference proteome</keyword>
<dbReference type="Proteomes" id="UP000325081">
    <property type="component" value="Unassembled WGS sequence"/>
</dbReference>